<feature type="modified residue" description="4-aspartylphosphate" evidence="3">
    <location>
        <position position="55"/>
    </location>
</feature>
<dbReference type="PANTHER" id="PTHR43214:SF17">
    <property type="entry name" value="TRANSCRIPTIONAL REGULATORY PROTEIN RCSB"/>
    <property type="match status" value="1"/>
</dbReference>
<dbReference type="InterPro" id="IPR011006">
    <property type="entry name" value="CheY-like_superfamily"/>
</dbReference>
<dbReference type="SUPFAM" id="SSF52172">
    <property type="entry name" value="CheY-like"/>
    <property type="match status" value="1"/>
</dbReference>
<evidence type="ECO:0000256" key="3">
    <source>
        <dbReference type="PROSITE-ProRule" id="PRU00169"/>
    </source>
</evidence>
<keyword evidence="7" id="KW-1185">Reference proteome</keyword>
<evidence type="ECO:0000313" key="7">
    <source>
        <dbReference type="Proteomes" id="UP000051386"/>
    </source>
</evidence>
<dbReference type="InterPro" id="IPR000792">
    <property type="entry name" value="Tscrpt_reg_LuxR_C"/>
</dbReference>
<dbReference type="InterPro" id="IPR058245">
    <property type="entry name" value="NreC/VraR/RcsB-like_REC"/>
</dbReference>
<dbReference type="SMART" id="SM00448">
    <property type="entry name" value="REC"/>
    <property type="match status" value="1"/>
</dbReference>
<dbReference type="SMART" id="SM00421">
    <property type="entry name" value="HTH_LUXR"/>
    <property type="match status" value="1"/>
</dbReference>
<dbReference type="PRINTS" id="PR00038">
    <property type="entry name" value="HTHLUXR"/>
</dbReference>
<evidence type="ECO:0000313" key="6">
    <source>
        <dbReference type="EMBL" id="KRG73421.1"/>
    </source>
</evidence>
<comment type="caution">
    <text evidence="6">The sequence shown here is derived from an EMBL/GenBank/DDBJ whole genome shotgun (WGS) entry which is preliminary data.</text>
</comment>
<gene>
    <name evidence="6" type="ORF">ABB28_10865</name>
</gene>
<dbReference type="SUPFAM" id="SSF46894">
    <property type="entry name" value="C-terminal effector domain of the bipartite response regulators"/>
    <property type="match status" value="1"/>
</dbReference>
<dbReference type="EMBL" id="LDJK01000046">
    <property type="protein sequence ID" value="KRG73421.1"/>
    <property type="molecule type" value="Genomic_DNA"/>
</dbReference>
<reference evidence="6 7" key="1">
    <citation type="submission" date="2015-05" db="EMBL/GenBank/DDBJ databases">
        <title>Genome sequencing and analysis of members of genus Stenotrophomonas.</title>
        <authorList>
            <person name="Patil P.P."/>
            <person name="Midha S."/>
            <person name="Patil P.B."/>
        </authorList>
    </citation>
    <scope>NUCLEOTIDE SEQUENCE [LARGE SCALE GENOMIC DNA]</scope>
    <source>
        <strain evidence="6 7">DSM 21508</strain>
    </source>
</reference>
<dbReference type="PANTHER" id="PTHR43214">
    <property type="entry name" value="TWO-COMPONENT RESPONSE REGULATOR"/>
    <property type="match status" value="1"/>
</dbReference>
<evidence type="ECO:0000259" key="5">
    <source>
        <dbReference type="PROSITE" id="PS50110"/>
    </source>
</evidence>
<keyword evidence="2" id="KW-0238">DNA-binding</keyword>
<dbReference type="Pfam" id="PF00196">
    <property type="entry name" value="GerE"/>
    <property type="match status" value="1"/>
</dbReference>
<dbReference type="PROSITE" id="PS50110">
    <property type="entry name" value="RESPONSE_REGULATORY"/>
    <property type="match status" value="1"/>
</dbReference>
<sequence length="224" mass="24259">MSIRIAIADDHPVLLAGIAHLLRSEADLDVVGMVKDSTALVALVSGQEVDVVVTDFSMPHGQYGDGIAMLRFLQRRFPQTRLVVLTGMESPLVLNNILAAGVECIVSKSDPIDEVLPALRMAWAQEAYLSPQVRARLAPDVGTDDDQQRLSKREKEVLRMYAEGLSVIEIATRIGRSRKTISTQKVAAMRKLGLATDADVFQYAIAHGLVNASQQARAKAADAG</sequence>
<evidence type="ECO:0000259" key="4">
    <source>
        <dbReference type="PROSITE" id="PS50043"/>
    </source>
</evidence>
<dbReference type="RefSeq" id="WP_057508640.1">
    <property type="nucleotide sequence ID" value="NZ_JANUEG010000001.1"/>
</dbReference>
<accession>A0A0R0CUD2</accession>
<dbReference type="InterPro" id="IPR036388">
    <property type="entry name" value="WH-like_DNA-bd_sf"/>
</dbReference>
<dbReference type="CDD" id="cd06170">
    <property type="entry name" value="LuxR_C_like"/>
    <property type="match status" value="1"/>
</dbReference>
<organism evidence="6 7">
    <name type="scientific">Stenotrophomonas chelatiphaga</name>
    <dbReference type="NCBI Taxonomy" id="517011"/>
    <lineage>
        <taxon>Bacteria</taxon>
        <taxon>Pseudomonadati</taxon>
        <taxon>Pseudomonadota</taxon>
        <taxon>Gammaproteobacteria</taxon>
        <taxon>Lysobacterales</taxon>
        <taxon>Lysobacteraceae</taxon>
        <taxon>Stenotrophomonas</taxon>
    </lineage>
</organism>
<feature type="domain" description="Response regulatory" evidence="5">
    <location>
        <begin position="4"/>
        <end position="123"/>
    </location>
</feature>
<dbReference type="GO" id="GO:0000160">
    <property type="term" value="P:phosphorelay signal transduction system"/>
    <property type="evidence" value="ECO:0007669"/>
    <property type="project" value="InterPro"/>
</dbReference>
<dbReference type="Gene3D" id="1.10.10.10">
    <property type="entry name" value="Winged helix-like DNA-binding domain superfamily/Winged helix DNA-binding domain"/>
    <property type="match status" value="1"/>
</dbReference>
<dbReference type="GO" id="GO:0003677">
    <property type="term" value="F:DNA binding"/>
    <property type="evidence" value="ECO:0007669"/>
    <property type="project" value="UniProtKB-KW"/>
</dbReference>
<dbReference type="Gene3D" id="3.40.50.2300">
    <property type="match status" value="1"/>
</dbReference>
<protein>
    <recommendedName>
        <fullName evidence="8">LuxR family transcriptional regulator</fullName>
    </recommendedName>
</protein>
<dbReference type="CDD" id="cd17535">
    <property type="entry name" value="REC_NarL-like"/>
    <property type="match status" value="1"/>
</dbReference>
<dbReference type="PATRIC" id="fig|517011.3.peg.1883"/>
<dbReference type="PROSITE" id="PS00622">
    <property type="entry name" value="HTH_LUXR_1"/>
    <property type="match status" value="1"/>
</dbReference>
<dbReference type="PROSITE" id="PS50043">
    <property type="entry name" value="HTH_LUXR_2"/>
    <property type="match status" value="1"/>
</dbReference>
<dbReference type="InterPro" id="IPR039420">
    <property type="entry name" value="WalR-like"/>
</dbReference>
<keyword evidence="1 3" id="KW-0597">Phosphoprotein</keyword>
<evidence type="ECO:0000256" key="1">
    <source>
        <dbReference type="ARBA" id="ARBA00022553"/>
    </source>
</evidence>
<dbReference type="GO" id="GO:0006355">
    <property type="term" value="P:regulation of DNA-templated transcription"/>
    <property type="evidence" value="ECO:0007669"/>
    <property type="project" value="InterPro"/>
</dbReference>
<proteinExistence type="predicted"/>
<evidence type="ECO:0008006" key="8">
    <source>
        <dbReference type="Google" id="ProtNLM"/>
    </source>
</evidence>
<dbReference type="Proteomes" id="UP000051386">
    <property type="component" value="Unassembled WGS sequence"/>
</dbReference>
<evidence type="ECO:0000256" key="2">
    <source>
        <dbReference type="ARBA" id="ARBA00023125"/>
    </source>
</evidence>
<feature type="domain" description="HTH luxR-type" evidence="4">
    <location>
        <begin position="143"/>
        <end position="208"/>
    </location>
</feature>
<dbReference type="InterPro" id="IPR001789">
    <property type="entry name" value="Sig_transdc_resp-reg_receiver"/>
</dbReference>
<dbReference type="InterPro" id="IPR016032">
    <property type="entry name" value="Sig_transdc_resp-reg_C-effctor"/>
</dbReference>
<name>A0A0R0CUD2_9GAMM</name>
<dbReference type="AlphaFoldDB" id="A0A0R0CUD2"/>
<dbReference type="Pfam" id="PF00072">
    <property type="entry name" value="Response_reg"/>
    <property type="match status" value="1"/>
</dbReference>